<keyword evidence="3 5" id="KW-0699">rRNA-binding</keyword>
<comment type="caution">
    <text evidence="6">The sequence shown here is derived from an EMBL/GenBank/DDBJ whole genome shotgun (WGS) entry which is preliminary data.</text>
</comment>
<organism evidence="6 7">
    <name type="scientific">marine gamma proteobacterium HTCC2143</name>
    <dbReference type="NCBI Taxonomy" id="247633"/>
    <lineage>
        <taxon>Bacteria</taxon>
        <taxon>Pseudomonadati</taxon>
        <taxon>Pseudomonadota</taxon>
        <taxon>Gammaproteobacteria</taxon>
        <taxon>Cellvibrionales</taxon>
        <taxon>Spongiibacteraceae</taxon>
        <taxon>BD1-7 clade</taxon>
    </lineage>
</organism>
<evidence type="ECO:0000256" key="5">
    <source>
        <dbReference type="HAMAP-Rule" id="MF_00765"/>
    </source>
</evidence>
<dbReference type="eggNOG" id="COG3028">
    <property type="taxonomic scope" value="Bacteria"/>
</dbReference>
<keyword evidence="7" id="KW-1185">Reference proteome</keyword>
<evidence type="ECO:0000256" key="1">
    <source>
        <dbReference type="ARBA" id="ARBA00022490"/>
    </source>
</evidence>
<accession>A0YEU4</accession>
<evidence type="ECO:0000256" key="4">
    <source>
        <dbReference type="ARBA" id="ARBA00022884"/>
    </source>
</evidence>
<evidence type="ECO:0000313" key="7">
    <source>
        <dbReference type="Proteomes" id="UP000004931"/>
    </source>
</evidence>
<dbReference type="Gene3D" id="1.10.60.30">
    <property type="entry name" value="PSPTO4464-like domains"/>
    <property type="match status" value="2"/>
</dbReference>
<keyword evidence="2 5" id="KW-0690">Ribosome biogenesis</keyword>
<dbReference type="PIRSF" id="PIRSF016183">
    <property type="entry name" value="UCP016183"/>
    <property type="match status" value="1"/>
</dbReference>
<keyword evidence="1 5" id="KW-0963">Cytoplasm</keyword>
<dbReference type="InterPro" id="IPR023153">
    <property type="entry name" value="DarP_sf"/>
</dbReference>
<dbReference type="NCBIfam" id="NF003593">
    <property type="entry name" value="PRK05255.1-1"/>
    <property type="match status" value="1"/>
</dbReference>
<sequence length="174" mass="20521">MKKKDNFDQEEEEIIYVSRSEMKRDMLELQRLGEAIVKLSPGQFATIPLDDEVLAEAIHTARRIKHREGLRRQMQFIGKLMRKIDTRNISIAFQKLQDGRKEEARKFHELELWRDHLIETGPSATEEVVTKYPKGDRQHIRQLIMQAVKEKNANKPPASARKLFRYLKEISLKI</sequence>
<dbReference type="HAMAP" id="MF_00765">
    <property type="entry name" value="DarP"/>
    <property type="match status" value="1"/>
</dbReference>
<dbReference type="OrthoDB" id="5293604at2"/>
<dbReference type="CDD" id="cd16331">
    <property type="entry name" value="YjgA-like"/>
    <property type="match status" value="1"/>
</dbReference>
<dbReference type="EMBL" id="AAVT01000007">
    <property type="protein sequence ID" value="EAW30539.1"/>
    <property type="molecule type" value="Genomic_DNA"/>
</dbReference>
<dbReference type="GO" id="GO:1902626">
    <property type="term" value="P:assembly of large subunit precursor of preribosome"/>
    <property type="evidence" value="ECO:0007669"/>
    <property type="project" value="UniProtKB-UniRule"/>
</dbReference>
<dbReference type="PANTHER" id="PTHR38101">
    <property type="entry name" value="UPF0307 PROTEIN YJGA"/>
    <property type="match status" value="1"/>
</dbReference>
<evidence type="ECO:0000256" key="3">
    <source>
        <dbReference type="ARBA" id="ARBA00022730"/>
    </source>
</evidence>
<dbReference type="STRING" id="247633.GP2143_00332"/>
<dbReference type="SUPFAM" id="SSF158710">
    <property type="entry name" value="PSPTO4464-like"/>
    <property type="match status" value="1"/>
</dbReference>
<dbReference type="AlphaFoldDB" id="A0YEU4"/>
<evidence type="ECO:0000256" key="2">
    <source>
        <dbReference type="ARBA" id="ARBA00022517"/>
    </source>
</evidence>
<keyword evidence="4 5" id="KW-0694">RNA-binding</keyword>
<proteinExistence type="inferred from homology"/>
<dbReference type="GO" id="GO:0019843">
    <property type="term" value="F:rRNA binding"/>
    <property type="evidence" value="ECO:0007669"/>
    <property type="project" value="UniProtKB-UniRule"/>
</dbReference>
<dbReference type="PANTHER" id="PTHR38101:SF1">
    <property type="entry name" value="UPF0307 PROTEIN YJGA"/>
    <property type="match status" value="1"/>
</dbReference>
<evidence type="ECO:0000313" key="6">
    <source>
        <dbReference type="EMBL" id="EAW30539.1"/>
    </source>
</evidence>
<dbReference type="Proteomes" id="UP000004931">
    <property type="component" value="Unassembled WGS sequence"/>
</dbReference>
<comment type="similarity">
    <text evidence="5">Belongs to the DarP family.</text>
</comment>
<dbReference type="GO" id="GO:0043022">
    <property type="term" value="F:ribosome binding"/>
    <property type="evidence" value="ECO:0007669"/>
    <property type="project" value="UniProtKB-UniRule"/>
</dbReference>
<gene>
    <name evidence="5" type="primary">darP</name>
    <name evidence="6" type="ORF">GP2143_00332</name>
</gene>
<name>A0YEU4_9GAMM</name>
<reference evidence="6 7" key="1">
    <citation type="journal article" date="2010" name="J. Bacteriol.">
        <title>Genome sequence of the oligotrophic marine Gammaproteobacterium HTCC2143, isolated from the Oregon Coast.</title>
        <authorList>
            <person name="Oh H.M."/>
            <person name="Kang I."/>
            <person name="Ferriera S."/>
            <person name="Giovannoni S.J."/>
            <person name="Cho J.C."/>
        </authorList>
    </citation>
    <scope>NUCLEOTIDE SEQUENCE [LARGE SCALE GENOMIC DNA]</scope>
    <source>
        <strain evidence="6 7">HTCC2143</strain>
    </source>
</reference>
<protein>
    <recommendedName>
        <fullName evidence="5">Dual-action ribosomal maturation protein DarP</fullName>
    </recommendedName>
    <alternativeName>
        <fullName evidence="5">Large ribosomal subunit assembly factor DarP</fullName>
    </alternativeName>
</protein>
<comment type="subcellular location">
    <subcellularLocation>
        <location evidence="5">Cytoplasm</location>
    </subcellularLocation>
    <text evidence="5">Associates with late stage pre-50S ribosomal subunits.</text>
</comment>
<dbReference type="Pfam" id="PF04751">
    <property type="entry name" value="DarP"/>
    <property type="match status" value="1"/>
</dbReference>
<dbReference type="InterPro" id="IPR006839">
    <property type="entry name" value="DarP"/>
</dbReference>
<comment type="function">
    <text evidence="5">Member of a network of 50S ribosomal subunit biogenesis factors which assembles along the 30S-50S interface, preventing incorrect 23S rRNA structures from forming. Promotes peptidyl transferase center (PTC) maturation.</text>
</comment>
<dbReference type="GO" id="GO:0005829">
    <property type="term" value="C:cytosol"/>
    <property type="evidence" value="ECO:0007669"/>
    <property type="project" value="TreeGrafter"/>
</dbReference>